<dbReference type="Proteomes" id="UP000186817">
    <property type="component" value="Unassembled WGS sequence"/>
</dbReference>
<dbReference type="PANTHER" id="PTHR43796">
    <property type="entry name" value="CARBOXYNORSPERMIDINE SYNTHASE"/>
    <property type="match status" value="1"/>
</dbReference>
<dbReference type="AlphaFoldDB" id="A0A1Q9ER25"/>
<sequence>MLLWPSCCEVSASKVTGETTEPAKTNGHGPGRCAYATLLYGSGVEYFLGALVLGWSLRARGCEAERLLLHTEDVPLPFLEALEKVWLLRQVDYLHGDKAMFYNWDESRFQEMQAHCLLIYPPVYQMVRVMVLGGYGGTGRPVSRRLMEQLPCEVVVAGRDLRRAQAFAEALAEEFPGRDVTGARVDARDAASLKAALQSIDLLIVTTTTPDAIPSIVQAALATNTDTIDVMFKADVYDRLAEMKTEILSSGRRVITQAGCHPGLVAPLVKYASQSLAQVHSARVFMAFGSFFDSPSSARELIEECAISSARVLECGTWRDATYKDSAQCSFGGTFGNLECYPLRMLELEALDVASLGLRDAGSYAAGFNWFVDYLVLPSAMVLGRRSVDCLTGIFNWAVRFFGARGDGVVFRAELEGTSQKGQSRRHSVTITSPDAYDFTAVAVVSCVAQILDGSITPPGLHLMGSVVDPDRTIRDVQRMGATLTWQD</sequence>
<accession>A0A1Q9ER25</accession>
<dbReference type="PANTHER" id="PTHR43796:SF2">
    <property type="entry name" value="CARBOXYNORSPERMIDINE SYNTHASE"/>
    <property type="match status" value="1"/>
</dbReference>
<gene>
    <name evidence="2" type="ORF">AK812_SmicGene6449</name>
</gene>
<evidence type="ECO:0000313" key="2">
    <source>
        <dbReference type="EMBL" id="OLQ09879.1"/>
    </source>
</evidence>
<dbReference type="EMBL" id="LSRX01000088">
    <property type="protein sequence ID" value="OLQ09879.1"/>
    <property type="molecule type" value="Genomic_DNA"/>
</dbReference>
<comment type="caution">
    <text evidence="2">The sequence shown here is derived from an EMBL/GenBank/DDBJ whole genome shotgun (WGS) entry which is preliminary data.</text>
</comment>
<dbReference type="SUPFAM" id="SSF51735">
    <property type="entry name" value="NAD(P)-binding Rossmann-fold domains"/>
    <property type="match status" value="1"/>
</dbReference>
<proteinExistence type="predicted"/>
<dbReference type="InterPro" id="IPR036291">
    <property type="entry name" value="NAD(P)-bd_dom_sf"/>
</dbReference>
<reference evidence="2 3" key="1">
    <citation type="submission" date="2016-02" db="EMBL/GenBank/DDBJ databases">
        <title>Genome analysis of coral dinoflagellate symbionts highlights evolutionary adaptations to a symbiotic lifestyle.</title>
        <authorList>
            <person name="Aranda M."/>
            <person name="Li Y."/>
            <person name="Liew Y.J."/>
            <person name="Baumgarten S."/>
            <person name="Simakov O."/>
            <person name="Wilson M."/>
            <person name="Piel J."/>
            <person name="Ashoor H."/>
            <person name="Bougouffa S."/>
            <person name="Bajic V.B."/>
            <person name="Ryu T."/>
            <person name="Ravasi T."/>
            <person name="Bayer T."/>
            <person name="Micklem G."/>
            <person name="Kim H."/>
            <person name="Bhak J."/>
            <person name="Lajeunesse T.C."/>
            <person name="Voolstra C.R."/>
        </authorList>
    </citation>
    <scope>NUCLEOTIDE SEQUENCE [LARGE SCALE GENOMIC DNA]</scope>
    <source>
        <strain evidence="2 3">CCMP2467</strain>
    </source>
</reference>
<dbReference type="Pfam" id="PF03435">
    <property type="entry name" value="Sacchrp_dh_NADP"/>
    <property type="match status" value="1"/>
</dbReference>
<organism evidence="2 3">
    <name type="scientific">Symbiodinium microadriaticum</name>
    <name type="common">Dinoflagellate</name>
    <name type="synonym">Zooxanthella microadriatica</name>
    <dbReference type="NCBI Taxonomy" id="2951"/>
    <lineage>
        <taxon>Eukaryota</taxon>
        <taxon>Sar</taxon>
        <taxon>Alveolata</taxon>
        <taxon>Dinophyceae</taxon>
        <taxon>Suessiales</taxon>
        <taxon>Symbiodiniaceae</taxon>
        <taxon>Symbiodinium</taxon>
    </lineage>
</organism>
<evidence type="ECO:0000259" key="1">
    <source>
        <dbReference type="Pfam" id="PF03435"/>
    </source>
</evidence>
<dbReference type="OMA" id="AGSCIAM"/>
<name>A0A1Q9ER25_SYMMI</name>
<dbReference type="InterPro" id="IPR005097">
    <property type="entry name" value="Sacchrp_dh_NADP-bd"/>
</dbReference>
<keyword evidence="3" id="KW-1185">Reference proteome</keyword>
<evidence type="ECO:0000313" key="3">
    <source>
        <dbReference type="Proteomes" id="UP000186817"/>
    </source>
</evidence>
<feature type="domain" description="Saccharopine dehydrogenase NADP binding" evidence="1">
    <location>
        <begin position="129"/>
        <end position="238"/>
    </location>
</feature>
<dbReference type="OrthoDB" id="411943at2759"/>
<protein>
    <recommendedName>
        <fullName evidence="1">Saccharopine dehydrogenase NADP binding domain-containing protein</fullName>
    </recommendedName>
</protein>
<dbReference type="Gene3D" id="3.40.50.720">
    <property type="entry name" value="NAD(P)-binding Rossmann-like Domain"/>
    <property type="match status" value="1"/>
</dbReference>